<keyword evidence="3" id="KW-0597">Phosphoprotein</keyword>
<comment type="catalytic activity">
    <reaction evidence="8">
        <text>L-threonyl-[protein] + ATP = O-phospho-L-threonyl-[protein] + ADP + H(+)</text>
        <dbReference type="Rhea" id="RHEA:46608"/>
        <dbReference type="Rhea" id="RHEA-COMP:11060"/>
        <dbReference type="Rhea" id="RHEA-COMP:11605"/>
        <dbReference type="ChEBI" id="CHEBI:15378"/>
        <dbReference type="ChEBI" id="CHEBI:30013"/>
        <dbReference type="ChEBI" id="CHEBI:30616"/>
        <dbReference type="ChEBI" id="CHEBI:61977"/>
        <dbReference type="ChEBI" id="CHEBI:456216"/>
        <dbReference type="EC" id="2.7.11.1"/>
    </reaction>
</comment>
<evidence type="ECO:0000256" key="4">
    <source>
        <dbReference type="ARBA" id="ARBA00022679"/>
    </source>
</evidence>
<dbReference type="InterPro" id="IPR050236">
    <property type="entry name" value="Ser_Thr_kinase_AGC"/>
</dbReference>
<dbReference type="InterPro" id="IPR000719">
    <property type="entry name" value="Prot_kinase_dom"/>
</dbReference>
<dbReference type="InterPro" id="IPR011009">
    <property type="entry name" value="Kinase-like_dom_sf"/>
</dbReference>
<dbReference type="PANTHER" id="PTHR24356">
    <property type="entry name" value="SERINE/THREONINE-PROTEIN KINASE"/>
    <property type="match status" value="1"/>
</dbReference>
<dbReference type="PANTHER" id="PTHR24356:SF1">
    <property type="entry name" value="SERINE_THREONINE-PROTEIN KINASE GREATWALL"/>
    <property type="match status" value="1"/>
</dbReference>
<dbReference type="GO" id="GO:0005634">
    <property type="term" value="C:nucleus"/>
    <property type="evidence" value="ECO:0007669"/>
    <property type="project" value="TreeGrafter"/>
</dbReference>
<proteinExistence type="predicted"/>
<dbReference type="Proteomes" id="UP000070544">
    <property type="component" value="Unassembled WGS sequence"/>
</dbReference>
<dbReference type="InterPro" id="IPR008271">
    <property type="entry name" value="Ser/Thr_kinase_AS"/>
</dbReference>
<dbReference type="Pfam" id="PF00069">
    <property type="entry name" value="Pkinase"/>
    <property type="match status" value="1"/>
</dbReference>
<accession>A0A139AQ52</accession>
<protein>
    <recommendedName>
        <fullName evidence="1">non-specific serine/threonine protein kinase</fullName>
        <ecNumber evidence="1">2.7.11.1</ecNumber>
    </recommendedName>
</protein>
<evidence type="ECO:0000256" key="7">
    <source>
        <dbReference type="ARBA" id="ARBA00022840"/>
    </source>
</evidence>
<keyword evidence="7" id="KW-0067">ATP-binding</keyword>
<reference evidence="12 13" key="1">
    <citation type="journal article" date="2015" name="Genome Biol. Evol.">
        <title>Phylogenomic analyses indicate that early fungi evolved digesting cell walls of algal ancestors of land plants.</title>
        <authorList>
            <person name="Chang Y."/>
            <person name="Wang S."/>
            <person name="Sekimoto S."/>
            <person name="Aerts A.L."/>
            <person name="Choi C."/>
            <person name="Clum A."/>
            <person name="LaButti K.M."/>
            <person name="Lindquist E.A."/>
            <person name="Yee Ngan C."/>
            <person name="Ohm R.A."/>
            <person name="Salamov A.A."/>
            <person name="Grigoriev I.V."/>
            <person name="Spatafora J.W."/>
            <person name="Berbee M.L."/>
        </authorList>
    </citation>
    <scope>NUCLEOTIDE SEQUENCE [LARGE SCALE GENOMIC DNA]</scope>
    <source>
        <strain evidence="12 13">JEL478</strain>
    </source>
</reference>
<dbReference type="PROSITE" id="PS51285">
    <property type="entry name" value="AGC_KINASE_CTER"/>
    <property type="match status" value="1"/>
</dbReference>
<dbReference type="SMART" id="SM00133">
    <property type="entry name" value="S_TK_X"/>
    <property type="match status" value="1"/>
</dbReference>
<dbReference type="FunFam" id="1.10.510.10:FF:000048">
    <property type="entry name" value="Protein kinase C"/>
    <property type="match status" value="1"/>
</dbReference>
<dbReference type="PROSITE" id="PS00108">
    <property type="entry name" value="PROTEIN_KINASE_ST"/>
    <property type="match status" value="1"/>
</dbReference>
<evidence type="ECO:0000259" key="11">
    <source>
        <dbReference type="PROSITE" id="PS51285"/>
    </source>
</evidence>
<dbReference type="GO" id="GO:0035556">
    <property type="term" value="P:intracellular signal transduction"/>
    <property type="evidence" value="ECO:0007669"/>
    <property type="project" value="TreeGrafter"/>
</dbReference>
<feature type="domain" description="AGC-kinase C-terminal" evidence="11">
    <location>
        <begin position="268"/>
        <end position="333"/>
    </location>
</feature>
<organism evidence="12 13">
    <name type="scientific">Gonapodya prolifera (strain JEL478)</name>
    <name type="common">Monoblepharis prolifera</name>
    <dbReference type="NCBI Taxonomy" id="1344416"/>
    <lineage>
        <taxon>Eukaryota</taxon>
        <taxon>Fungi</taxon>
        <taxon>Fungi incertae sedis</taxon>
        <taxon>Chytridiomycota</taxon>
        <taxon>Chytridiomycota incertae sedis</taxon>
        <taxon>Monoblepharidomycetes</taxon>
        <taxon>Monoblepharidales</taxon>
        <taxon>Gonapodyaceae</taxon>
        <taxon>Gonapodya</taxon>
    </lineage>
</organism>
<evidence type="ECO:0000313" key="13">
    <source>
        <dbReference type="Proteomes" id="UP000070544"/>
    </source>
</evidence>
<dbReference type="FunFam" id="3.30.200.20:FF:000550">
    <property type="entry name" value="Serine/threonine-protein kinase greatwall"/>
    <property type="match status" value="1"/>
</dbReference>
<dbReference type="SMART" id="SM00220">
    <property type="entry name" value="S_TKc"/>
    <property type="match status" value="1"/>
</dbReference>
<sequence length="333" mass="37500">MSSKGRSKITPTIKDFEIIKPISRGAFGKVYLARKTTTQDLYAIKIMKKDTLMRKNMSSHILAERKVLALAKNPYVVRLFYAFQSKNFLYLVLEYIVGGDLSSLLRALGSFTEEMAHIYAAEVILALEYLHLNGIIHRDLKPDNMLLTSEGHIKLTDFGLSRIVVTGKGALGTPDYLAPELLLGIGHDAAVDSWSLGCCLYEFLVGQPPFTDESAELIFRNILEQAIIYPEEISPVAKDLISKLLERDPQIRITIKGTLQTKLHPFFSDINWTDIRNQEAPFVPNPSDSMDTSYFDGTYNPVDLCFTVPTTPNCSPFHMLHHFCCTKSSKRET</sequence>
<comment type="catalytic activity">
    <reaction evidence="9">
        <text>L-seryl-[protein] + ATP = O-phospho-L-seryl-[protein] + ADP + H(+)</text>
        <dbReference type="Rhea" id="RHEA:17989"/>
        <dbReference type="Rhea" id="RHEA-COMP:9863"/>
        <dbReference type="Rhea" id="RHEA-COMP:11604"/>
        <dbReference type="ChEBI" id="CHEBI:15378"/>
        <dbReference type="ChEBI" id="CHEBI:29999"/>
        <dbReference type="ChEBI" id="CHEBI:30616"/>
        <dbReference type="ChEBI" id="CHEBI:83421"/>
        <dbReference type="ChEBI" id="CHEBI:456216"/>
        <dbReference type="EC" id="2.7.11.1"/>
    </reaction>
</comment>
<evidence type="ECO:0000313" key="12">
    <source>
        <dbReference type="EMBL" id="KXS18866.1"/>
    </source>
</evidence>
<evidence type="ECO:0000256" key="1">
    <source>
        <dbReference type="ARBA" id="ARBA00012513"/>
    </source>
</evidence>
<dbReference type="STRING" id="1344416.A0A139AQ52"/>
<keyword evidence="6 12" id="KW-0418">Kinase</keyword>
<name>A0A139AQ52_GONPJ</name>
<dbReference type="OMA" id="TGPCDIS"/>
<dbReference type="EC" id="2.7.11.1" evidence="1"/>
<evidence type="ECO:0000256" key="2">
    <source>
        <dbReference type="ARBA" id="ARBA00022527"/>
    </source>
</evidence>
<keyword evidence="13" id="KW-1185">Reference proteome</keyword>
<dbReference type="InterPro" id="IPR000961">
    <property type="entry name" value="AGC-kinase_C"/>
</dbReference>
<evidence type="ECO:0000256" key="3">
    <source>
        <dbReference type="ARBA" id="ARBA00022553"/>
    </source>
</evidence>
<dbReference type="Gene3D" id="1.10.510.10">
    <property type="entry name" value="Transferase(Phosphotransferase) domain 1"/>
    <property type="match status" value="1"/>
</dbReference>
<dbReference type="AlphaFoldDB" id="A0A139AQ52"/>
<dbReference type="EMBL" id="KQ965740">
    <property type="protein sequence ID" value="KXS18866.1"/>
    <property type="molecule type" value="Genomic_DNA"/>
</dbReference>
<dbReference type="GO" id="GO:0004674">
    <property type="term" value="F:protein serine/threonine kinase activity"/>
    <property type="evidence" value="ECO:0007669"/>
    <property type="project" value="UniProtKB-KW"/>
</dbReference>
<evidence type="ECO:0000256" key="6">
    <source>
        <dbReference type="ARBA" id="ARBA00022777"/>
    </source>
</evidence>
<keyword evidence="2 12" id="KW-0723">Serine/threonine-protein kinase</keyword>
<gene>
    <name evidence="12" type="ORF">M427DRAFT_95660</name>
</gene>
<dbReference type="OrthoDB" id="162894at2759"/>
<keyword evidence="4" id="KW-0808">Transferase</keyword>
<evidence type="ECO:0000256" key="8">
    <source>
        <dbReference type="ARBA" id="ARBA00047899"/>
    </source>
</evidence>
<keyword evidence="5" id="KW-0547">Nucleotide-binding</keyword>
<evidence type="ECO:0000256" key="9">
    <source>
        <dbReference type="ARBA" id="ARBA00048679"/>
    </source>
</evidence>
<feature type="domain" description="Protein kinase" evidence="10">
    <location>
        <begin position="16"/>
        <end position="267"/>
    </location>
</feature>
<evidence type="ECO:0000256" key="5">
    <source>
        <dbReference type="ARBA" id="ARBA00022741"/>
    </source>
</evidence>
<dbReference type="GO" id="GO:0005524">
    <property type="term" value="F:ATP binding"/>
    <property type="evidence" value="ECO:0007669"/>
    <property type="project" value="UniProtKB-KW"/>
</dbReference>
<dbReference type="PROSITE" id="PS50011">
    <property type="entry name" value="PROTEIN_KINASE_DOM"/>
    <property type="match status" value="1"/>
</dbReference>
<dbReference type="SUPFAM" id="SSF56112">
    <property type="entry name" value="Protein kinase-like (PK-like)"/>
    <property type="match status" value="1"/>
</dbReference>
<dbReference type="Gene3D" id="3.30.200.20">
    <property type="entry name" value="Phosphorylase Kinase, domain 1"/>
    <property type="match status" value="1"/>
</dbReference>
<evidence type="ECO:0000259" key="10">
    <source>
        <dbReference type="PROSITE" id="PS50011"/>
    </source>
</evidence>
<dbReference type="CDD" id="cd05579">
    <property type="entry name" value="STKc_MAST_like"/>
    <property type="match status" value="1"/>
</dbReference>